<keyword evidence="4" id="KW-0433">Leucine-rich repeat</keyword>
<evidence type="ECO:0000256" key="7">
    <source>
        <dbReference type="ARBA" id="ARBA00022737"/>
    </source>
</evidence>
<dbReference type="InterPro" id="IPR013210">
    <property type="entry name" value="LRR_N_plant-typ"/>
</dbReference>
<evidence type="ECO:0000256" key="4">
    <source>
        <dbReference type="ARBA" id="ARBA00022614"/>
    </source>
</evidence>
<dbReference type="Pfam" id="PF08263">
    <property type="entry name" value="LRRNT_2"/>
    <property type="match status" value="1"/>
</dbReference>
<feature type="transmembrane region" description="Helical" evidence="10">
    <location>
        <begin position="669"/>
        <end position="690"/>
    </location>
</feature>
<feature type="chain" id="PRO_5044780274" description="Leucine-rich repeat-containing N-terminal plant-type domain-containing protein" evidence="11">
    <location>
        <begin position="21"/>
        <end position="695"/>
    </location>
</feature>
<keyword evidence="6 11" id="KW-0732">Signal</keyword>
<evidence type="ECO:0000256" key="3">
    <source>
        <dbReference type="ARBA" id="ARBA00022475"/>
    </source>
</evidence>
<dbReference type="Pfam" id="PF00560">
    <property type="entry name" value="LRR_1"/>
    <property type="match status" value="9"/>
</dbReference>
<accession>A0ABC9A6X4</accession>
<dbReference type="FunFam" id="3.80.10.10:FF:000530">
    <property type="entry name" value="Receptor-like protein 2"/>
    <property type="match status" value="1"/>
</dbReference>
<name>A0ABC9A6X4_9POAL</name>
<evidence type="ECO:0000259" key="12">
    <source>
        <dbReference type="Pfam" id="PF08263"/>
    </source>
</evidence>
<dbReference type="Pfam" id="PF13855">
    <property type="entry name" value="LRR_8"/>
    <property type="match status" value="1"/>
</dbReference>
<reference evidence="13 14" key="2">
    <citation type="submission" date="2024-10" db="EMBL/GenBank/DDBJ databases">
        <authorList>
            <person name="Ryan C."/>
        </authorList>
    </citation>
    <scope>NUCLEOTIDE SEQUENCE [LARGE SCALE GENOMIC DNA]</scope>
</reference>
<protein>
    <recommendedName>
        <fullName evidence="12">Leucine-rich repeat-containing N-terminal plant-type domain-containing protein</fullName>
    </recommendedName>
</protein>
<reference evidence="14" key="1">
    <citation type="submission" date="2024-06" db="EMBL/GenBank/DDBJ databases">
        <authorList>
            <person name="Ryan C."/>
        </authorList>
    </citation>
    <scope>NUCLEOTIDE SEQUENCE [LARGE SCALE GENOMIC DNA]</scope>
</reference>
<keyword evidence="5 10" id="KW-0812">Transmembrane</keyword>
<dbReference type="AlphaFoldDB" id="A0ABC9A6X4"/>
<dbReference type="InterPro" id="IPR032675">
    <property type="entry name" value="LRR_dom_sf"/>
</dbReference>
<dbReference type="PANTHER" id="PTHR48054:SF52">
    <property type="entry name" value="RECEPTOR-LIKE PROTEIN 2 ISOFORM X1"/>
    <property type="match status" value="1"/>
</dbReference>
<dbReference type="InterPro" id="IPR001611">
    <property type="entry name" value="Leu-rich_rpt"/>
</dbReference>
<dbReference type="FunFam" id="3.80.10.10:FF:000213">
    <property type="entry name" value="Tyrosine-sulfated glycopeptide receptor 1"/>
    <property type="match status" value="1"/>
</dbReference>
<comment type="subcellular location">
    <subcellularLocation>
        <location evidence="1">Cell membrane</location>
        <topology evidence="1">Single-pass type I membrane protein</topology>
    </subcellularLocation>
</comment>
<dbReference type="PANTHER" id="PTHR48054">
    <property type="entry name" value="RECEPTOR KINASE-LIKE PROTEIN XA21"/>
    <property type="match status" value="1"/>
</dbReference>
<dbReference type="EMBL" id="OZ075112">
    <property type="protein sequence ID" value="CAL4971352.1"/>
    <property type="molecule type" value="Genomic_DNA"/>
</dbReference>
<dbReference type="FunFam" id="3.80.10.10:FF:000383">
    <property type="entry name" value="Leucine-rich repeat receptor protein kinase EMS1"/>
    <property type="match status" value="1"/>
</dbReference>
<evidence type="ECO:0000313" key="13">
    <source>
        <dbReference type="EMBL" id="CAL4971352.1"/>
    </source>
</evidence>
<dbReference type="FunFam" id="3.80.10.10:FF:000403">
    <property type="entry name" value="Receptor-like protein 2"/>
    <property type="match status" value="1"/>
</dbReference>
<evidence type="ECO:0000256" key="1">
    <source>
        <dbReference type="ARBA" id="ARBA00004251"/>
    </source>
</evidence>
<keyword evidence="7" id="KW-0677">Repeat</keyword>
<evidence type="ECO:0000313" key="14">
    <source>
        <dbReference type="Proteomes" id="UP001497457"/>
    </source>
</evidence>
<keyword evidence="9 10" id="KW-0472">Membrane</keyword>
<evidence type="ECO:0000256" key="11">
    <source>
        <dbReference type="SAM" id="SignalP"/>
    </source>
</evidence>
<dbReference type="GO" id="GO:0005886">
    <property type="term" value="C:plasma membrane"/>
    <property type="evidence" value="ECO:0007669"/>
    <property type="project" value="UniProtKB-SubCell"/>
</dbReference>
<evidence type="ECO:0000256" key="2">
    <source>
        <dbReference type="ARBA" id="ARBA00009592"/>
    </source>
</evidence>
<keyword evidence="8 10" id="KW-1133">Transmembrane helix</keyword>
<gene>
    <name evidence="13" type="ORF">URODEC1_LOCUS50618</name>
</gene>
<feature type="signal peptide" evidence="11">
    <location>
        <begin position="1"/>
        <end position="20"/>
    </location>
</feature>
<dbReference type="Proteomes" id="UP001497457">
    <property type="component" value="Chromosome 2b"/>
</dbReference>
<dbReference type="SMART" id="SM00369">
    <property type="entry name" value="LRR_TYP"/>
    <property type="match status" value="6"/>
</dbReference>
<comment type="similarity">
    <text evidence="2">Belongs to the RLP family.</text>
</comment>
<dbReference type="PRINTS" id="PR00019">
    <property type="entry name" value="LEURICHRPT"/>
</dbReference>
<organism evidence="13 14">
    <name type="scientific">Urochloa decumbens</name>
    <dbReference type="NCBI Taxonomy" id="240449"/>
    <lineage>
        <taxon>Eukaryota</taxon>
        <taxon>Viridiplantae</taxon>
        <taxon>Streptophyta</taxon>
        <taxon>Embryophyta</taxon>
        <taxon>Tracheophyta</taxon>
        <taxon>Spermatophyta</taxon>
        <taxon>Magnoliopsida</taxon>
        <taxon>Liliopsida</taxon>
        <taxon>Poales</taxon>
        <taxon>Poaceae</taxon>
        <taxon>PACMAD clade</taxon>
        <taxon>Panicoideae</taxon>
        <taxon>Panicodae</taxon>
        <taxon>Paniceae</taxon>
        <taxon>Melinidinae</taxon>
        <taxon>Urochloa</taxon>
    </lineage>
</organism>
<dbReference type="InterPro" id="IPR052592">
    <property type="entry name" value="LRR-RLK"/>
</dbReference>
<evidence type="ECO:0000256" key="5">
    <source>
        <dbReference type="ARBA" id="ARBA00022692"/>
    </source>
</evidence>
<dbReference type="PROSITE" id="PS51450">
    <property type="entry name" value="LRR"/>
    <property type="match status" value="1"/>
</dbReference>
<keyword evidence="3" id="KW-1003">Cell membrane</keyword>
<evidence type="ECO:0000256" key="6">
    <source>
        <dbReference type="ARBA" id="ARBA00022729"/>
    </source>
</evidence>
<evidence type="ECO:0000256" key="8">
    <source>
        <dbReference type="ARBA" id="ARBA00022989"/>
    </source>
</evidence>
<feature type="domain" description="Leucine-rich repeat-containing N-terminal plant-type" evidence="12">
    <location>
        <begin position="24"/>
        <end position="61"/>
    </location>
</feature>
<dbReference type="Gene3D" id="3.80.10.10">
    <property type="entry name" value="Ribonuclease Inhibitor"/>
    <property type="match status" value="4"/>
</dbReference>
<sequence>MPPFGPALLILLYFSSFATSCTEQERSSLLQFITGLSYDGGLSSSWENTVDCCRWEGITCSSDMAVTDVLLASRRLQGQISASLGNLTGLRRLNLSHNFLSGSLPLELMSSGSIVVLDVSFNQLNGDLQELHSSVLVQSLQVLNISSNMFTGQFPSTTWEVTKSLVVLNISNNSFTGQIPTEICFSAPSFAVLELSYNQFSGSIPPELGNCSMLTSLKAGHNNISGTLPDELFNISSLEHLSLHDNQLEGSLSGINRLTDLVTLDLGGNCLRGKIPDTIGKLKRLEVLRLNHNSLSGELPSTLSNCTNLITIDLRSNNFNGELTKVNFSNLPGLKYLDLFVNNFNGSIPESIYSCTNLAALRLASNMFQGQLSERIGNLKSLSFLSLFNNSLTNITSTLQVLSSCRNLTALLIGKNFLHEDMPEDDSICGFENLRLPVINDCSLSGKMPLWVSKLMNLELLALHDNQLTGPIPGWISTLKFLFQLDISNNSFSGEIPIEITKMPMLIKDIISPNAFDLLVYVNEAHQYRMLRSFRKALELGVNNFTGVIPKEIGQLKALLLLNLTSNKLTGPIPQSISRLTNLEELDLSGNHLTGPIPRELGDLHFLSQFNVSNNDLEGPVPINGQLSTFPSSSFGGNPKLCGPVLARQCGSAEEKLSMEKTDKNVEKIIFVVAFSTFLGVGVLYDQIVLSRYFG</sequence>
<dbReference type="SUPFAM" id="SSF52047">
    <property type="entry name" value="RNI-like"/>
    <property type="match status" value="2"/>
</dbReference>
<dbReference type="InterPro" id="IPR003591">
    <property type="entry name" value="Leu-rich_rpt_typical-subtyp"/>
</dbReference>
<keyword evidence="14" id="KW-1185">Reference proteome</keyword>
<proteinExistence type="inferred from homology"/>
<evidence type="ECO:0000256" key="9">
    <source>
        <dbReference type="ARBA" id="ARBA00023136"/>
    </source>
</evidence>
<evidence type="ECO:0000256" key="10">
    <source>
        <dbReference type="SAM" id="Phobius"/>
    </source>
</evidence>